<feature type="transmembrane region" description="Helical" evidence="6">
    <location>
        <begin position="20"/>
        <end position="41"/>
    </location>
</feature>
<evidence type="ECO:0000256" key="6">
    <source>
        <dbReference type="RuleBase" id="RU363032"/>
    </source>
</evidence>
<comment type="caution">
    <text evidence="8">The sequence shown here is derived from an EMBL/GenBank/DDBJ whole genome shotgun (WGS) entry which is preliminary data.</text>
</comment>
<keyword evidence="9" id="KW-1185">Reference proteome</keyword>
<evidence type="ECO:0000256" key="5">
    <source>
        <dbReference type="ARBA" id="ARBA00023136"/>
    </source>
</evidence>
<feature type="transmembrane region" description="Helical" evidence="6">
    <location>
        <begin position="179"/>
        <end position="205"/>
    </location>
</feature>
<comment type="subcellular location">
    <subcellularLocation>
        <location evidence="6">Cell membrane</location>
        <topology evidence="6">Multi-pass membrane protein</topology>
    </subcellularLocation>
    <subcellularLocation>
        <location evidence="1">Membrane</location>
        <topology evidence="1">Multi-pass membrane protein</topology>
    </subcellularLocation>
</comment>
<dbReference type="Pfam" id="PF00528">
    <property type="entry name" value="BPD_transp_1"/>
    <property type="match status" value="1"/>
</dbReference>
<feature type="domain" description="ABC transmembrane type-1" evidence="7">
    <location>
        <begin position="15"/>
        <end position="197"/>
    </location>
</feature>
<evidence type="ECO:0000313" key="9">
    <source>
        <dbReference type="Proteomes" id="UP001500432"/>
    </source>
</evidence>
<organism evidence="8 9">
    <name type="scientific">Sinomonas flava</name>
    <dbReference type="NCBI Taxonomy" id="496857"/>
    <lineage>
        <taxon>Bacteria</taxon>
        <taxon>Bacillati</taxon>
        <taxon>Actinomycetota</taxon>
        <taxon>Actinomycetes</taxon>
        <taxon>Micrococcales</taxon>
        <taxon>Micrococcaceae</taxon>
        <taxon>Sinomonas</taxon>
    </lineage>
</organism>
<keyword evidence="2 6" id="KW-0813">Transport</keyword>
<evidence type="ECO:0000256" key="4">
    <source>
        <dbReference type="ARBA" id="ARBA00022989"/>
    </source>
</evidence>
<comment type="similarity">
    <text evidence="6">Belongs to the binding-protein-dependent transport system permease family.</text>
</comment>
<evidence type="ECO:0000256" key="1">
    <source>
        <dbReference type="ARBA" id="ARBA00004141"/>
    </source>
</evidence>
<accession>A0ABP5NFR4</accession>
<dbReference type="PANTHER" id="PTHR30177:SF4">
    <property type="entry name" value="OSMOPROTECTANT IMPORT PERMEASE PROTEIN OSMW"/>
    <property type="match status" value="1"/>
</dbReference>
<dbReference type="RefSeq" id="WP_344298678.1">
    <property type="nucleotide sequence ID" value="NZ_BAAAQW010000003.1"/>
</dbReference>
<evidence type="ECO:0000259" key="7">
    <source>
        <dbReference type="PROSITE" id="PS50928"/>
    </source>
</evidence>
<keyword evidence="4 6" id="KW-1133">Transmembrane helix</keyword>
<dbReference type="InterPro" id="IPR000515">
    <property type="entry name" value="MetI-like"/>
</dbReference>
<dbReference type="Proteomes" id="UP001500432">
    <property type="component" value="Unassembled WGS sequence"/>
</dbReference>
<feature type="transmembrane region" description="Helical" evidence="6">
    <location>
        <begin position="134"/>
        <end position="159"/>
    </location>
</feature>
<dbReference type="PANTHER" id="PTHR30177">
    <property type="entry name" value="GLYCINE BETAINE/L-PROLINE TRANSPORT SYSTEM PERMEASE PROTEIN PROW"/>
    <property type="match status" value="1"/>
</dbReference>
<keyword evidence="3 6" id="KW-0812">Transmembrane</keyword>
<reference evidence="9" key="1">
    <citation type="journal article" date="2019" name="Int. J. Syst. Evol. Microbiol.">
        <title>The Global Catalogue of Microorganisms (GCM) 10K type strain sequencing project: providing services to taxonomists for standard genome sequencing and annotation.</title>
        <authorList>
            <consortium name="The Broad Institute Genomics Platform"/>
            <consortium name="The Broad Institute Genome Sequencing Center for Infectious Disease"/>
            <person name="Wu L."/>
            <person name="Ma J."/>
        </authorList>
    </citation>
    <scope>NUCLEOTIDE SEQUENCE [LARGE SCALE GENOMIC DNA]</scope>
    <source>
        <strain evidence="9">JCM 16034</strain>
    </source>
</reference>
<protein>
    <submittedName>
        <fullName evidence="8">Glycine betaine/carnitine/choline/L-proline ABC transporter permease ProW</fullName>
    </submittedName>
</protein>
<dbReference type="CDD" id="cd06261">
    <property type="entry name" value="TM_PBP2"/>
    <property type="match status" value="1"/>
</dbReference>
<evidence type="ECO:0000256" key="3">
    <source>
        <dbReference type="ARBA" id="ARBA00022692"/>
    </source>
</evidence>
<evidence type="ECO:0000313" key="8">
    <source>
        <dbReference type="EMBL" id="GAA2198431.1"/>
    </source>
</evidence>
<feature type="transmembrane region" description="Helical" evidence="6">
    <location>
        <begin position="48"/>
        <end position="69"/>
    </location>
</feature>
<feature type="transmembrane region" description="Helical" evidence="6">
    <location>
        <begin position="81"/>
        <end position="100"/>
    </location>
</feature>
<keyword evidence="5 6" id="KW-0472">Membrane</keyword>
<gene>
    <name evidence="8" type="primary">proW</name>
    <name evidence="8" type="ORF">GCM10009849_11080</name>
</gene>
<dbReference type="EMBL" id="BAAAQW010000003">
    <property type="protein sequence ID" value="GAA2198431.1"/>
    <property type="molecule type" value="Genomic_DNA"/>
</dbReference>
<dbReference type="InterPro" id="IPR035906">
    <property type="entry name" value="MetI-like_sf"/>
</dbReference>
<dbReference type="Gene3D" id="1.10.3720.10">
    <property type="entry name" value="MetI-like"/>
    <property type="match status" value="1"/>
</dbReference>
<dbReference type="SUPFAM" id="SSF161098">
    <property type="entry name" value="MetI-like"/>
    <property type="match status" value="1"/>
</dbReference>
<sequence length="215" mass="22438">MEWAFANADRILSLAGQHLLLAVVPLVAGLVVALPLARFVAVRRRGRAVVLAASSVLYTVPSLALFIILPVVLGTRILDPLNVIVALTVYAVALLVRAALDALDSVAGQFSDVAVALGHTALSRYLRVDLPLSLPVLVAGLRAVSVSNVSLVSVAALVGMPNLGILFTEGLQRDFPEEIAVGLIAILALALALDLVLVLVGRLLAPWDRAAAVRG</sequence>
<proteinExistence type="inferred from homology"/>
<dbReference type="PROSITE" id="PS50928">
    <property type="entry name" value="ABC_TM1"/>
    <property type="match status" value="1"/>
</dbReference>
<name>A0ABP5NFR4_9MICC</name>
<dbReference type="InterPro" id="IPR051204">
    <property type="entry name" value="ABC_transp_perm/SBD"/>
</dbReference>
<evidence type="ECO:0000256" key="2">
    <source>
        <dbReference type="ARBA" id="ARBA00022448"/>
    </source>
</evidence>